<dbReference type="InterPro" id="IPR000719">
    <property type="entry name" value="Prot_kinase_dom"/>
</dbReference>
<dbReference type="Gene3D" id="3.30.450.20">
    <property type="entry name" value="PAS domain"/>
    <property type="match status" value="1"/>
</dbReference>
<dbReference type="CDD" id="cd14014">
    <property type="entry name" value="STKc_PknB_like"/>
    <property type="match status" value="1"/>
</dbReference>
<dbReference type="InterPro" id="IPR008271">
    <property type="entry name" value="Ser/Thr_kinase_AS"/>
</dbReference>
<evidence type="ECO:0000313" key="9">
    <source>
        <dbReference type="Proteomes" id="UP000658514"/>
    </source>
</evidence>
<dbReference type="PROSITE" id="PS50113">
    <property type="entry name" value="PAC"/>
    <property type="match status" value="1"/>
</dbReference>
<dbReference type="PANTHER" id="PTHR43642">
    <property type="entry name" value="HYBRID SIGNAL TRANSDUCTION HISTIDINE KINASE G"/>
    <property type="match status" value="1"/>
</dbReference>
<dbReference type="Pfam" id="PF00069">
    <property type="entry name" value="Pkinase"/>
    <property type="match status" value="1"/>
</dbReference>
<dbReference type="InterPro" id="IPR000014">
    <property type="entry name" value="PAS"/>
</dbReference>
<dbReference type="SMART" id="SM00220">
    <property type="entry name" value="S_TKc"/>
    <property type="match status" value="1"/>
</dbReference>
<dbReference type="PANTHER" id="PTHR43642:SF1">
    <property type="entry name" value="HYBRID SIGNAL TRANSDUCTION HISTIDINE KINASE G"/>
    <property type="match status" value="1"/>
</dbReference>
<feature type="domain" description="PAC" evidence="7">
    <location>
        <begin position="1602"/>
        <end position="1653"/>
    </location>
</feature>
<dbReference type="Pfam" id="PF01590">
    <property type="entry name" value="GAF"/>
    <property type="match status" value="1"/>
</dbReference>
<dbReference type="InterPro" id="IPR013655">
    <property type="entry name" value="PAS_fold_3"/>
</dbReference>
<dbReference type="Gene3D" id="3.40.50.300">
    <property type="entry name" value="P-loop containing nucleotide triphosphate hydrolases"/>
    <property type="match status" value="1"/>
</dbReference>
<dbReference type="SUPFAM" id="SSF56112">
    <property type="entry name" value="Protein kinase-like (PK-like)"/>
    <property type="match status" value="1"/>
</dbReference>
<dbReference type="EC" id="2.7.13.3" evidence="2"/>
<dbReference type="Gene3D" id="1.10.287.130">
    <property type="match status" value="1"/>
</dbReference>
<feature type="domain" description="Histidine kinase" evidence="6">
    <location>
        <begin position="1687"/>
        <end position="1942"/>
    </location>
</feature>
<dbReference type="SUPFAM" id="SSF55785">
    <property type="entry name" value="PYP-like sensor domain (PAS domain)"/>
    <property type="match status" value="1"/>
</dbReference>
<dbReference type="Gene3D" id="3.30.450.40">
    <property type="match status" value="1"/>
</dbReference>
<dbReference type="InterPro" id="IPR041664">
    <property type="entry name" value="AAA_16"/>
</dbReference>
<dbReference type="InterPro" id="IPR029016">
    <property type="entry name" value="GAF-like_dom_sf"/>
</dbReference>
<dbReference type="InterPro" id="IPR035965">
    <property type="entry name" value="PAS-like_dom_sf"/>
</dbReference>
<evidence type="ECO:0000256" key="4">
    <source>
        <dbReference type="ARBA" id="ARBA00023012"/>
    </source>
</evidence>
<gene>
    <name evidence="8" type="ORF">H6G24_23650</name>
</gene>
<dbReference type="PROSITE" id="PS50011">
    <property type="entry name" value="PROTEIN_KINASE_DOM"/>
    <property type="match status" value="1"/>
</dbReference>
<proteinExistence type="predicted"/>
<dbReference type="SUPFAM" id="SSF52540">
    <property type="entry name" value="P-loop containing nucleoside triphosphate hydrolases"/>
    <property type="match status" value="1"/>
</dbReference>
<name>A0ABR8AFA3_9CYAN</name>
<dbReference type="InterPro" id="IPR003594">
    <property type="entry name" value="HATPase_dom"/>
</dbReference>
<dbReference type="InterPro" id="IPR005467">
    <property type="entry name" value="His_kinase_dom"/>
</dbReference>
<dbReference type="InterPro" id="IPR036097">
    <property type="entry name" value="HisK_dim/P_sf"/>
</dbReference>
<dbReference type="SUPFAM" id="SSF55781">
    <property type="entry name" value="GAF domain-like"/>
    <property type="match status" value="1"/>
</dbReference>
<protein>
    <recommendedName>
        <fullName evidence="2">histidine kinase</fullName>
        <ecNumber evidence="2">2.7.13.3</ecNumber>
    </recommendedName>
</protein>
<dbReference type="EMBL" id="JACJQH010000041">
    <property type="protein sequence ID" value="MBD2198444.1"/>
    <property type="molecule type" value="Genomic_DNA"/>
</dbReference>
<feature type="domain" description="Protein kinase" evidence="5">
    <location>
        <begin position="7"/>
        <end position="278"/>
    </location>
</feature>
<keyword evidence="3" id="KW-0418">Kinase</keyword>
<accession>A0ABR8AFA3</accession>
<dbReference type="InterPro" id="IPR000700">
    <property type="entry name" value="PAS-assoc_C"/>
</dbReference>
<comment type="caution">
    <text evidence="8">The sequence shown here is derived from an EMBL/GenBank/DDBJ whole genome shotgun (WGS) entry which is preliminary data.</text>
</comment>
<dbReference type="SUPFAM" id="SSF55874">
    <property type="entry name" value="ATPase domain of HSP90 chaperone/DNA topoisomerase II/histidine kinase"/>
    <property type="match status" value="1"/>
</dbReference>
<dbReference type="Gene3D" id="3.30.565.10">
    <property type="entry name" value="Histidine kinase-like ATPase, C-terminal domain"/>
    <property type="match status" value="1"/>
</dbReference>
<dbReference type="InterPro" id="IPR011009">
    <property type="entry name" value="Kinase-like_dom_sf"/>
</dbReference>
<dbReference type="SMART" id="SM00065">
    <property type="entry name" value="GAF"/>
    <property type="match status" value="1"/>
</dbReference>
<evidence type="ECO:0000256" key="1">
    <source>
        <dbReference type="ARBA" id="ARBA00000085"/>
    </source>
</evidence>
<dbReference type="InterPro" id="IPR053159">
    <property type="entry name" value="Hybrid_Histidine_Kinase"/>
</dbReference>
<dbReference type="Pfam" id="PF08447">
    <property type="entry name" value="PAS_3"/>
    <property type="match status" value="1"/>
</dbReference>
<dbReference type="RefSeq" id="WP_190546214.1">
    <property type="nucleotide sequence ID" value="NZ_CAWPNO010000075.1"/>
</dbReference>
<dbReference type="InterPro" id="IPR036890">
    <property type="entry name" value="HATPase_C_sf"/>
</dbReference>
<evidence type="ECO:0000259" key="7">
    <source>
        <dbReference type="PROSITE" id="PS50113"/>
    </source>
</evidence>
<dbReference type="SMART" id="SM00387">
    <property type="entry name" value="HATPase_c"/>
    <property type="match status" value="1"/>
</dbReference>
<sequence>MLNISGYKIAKEIYNGSRTLVYRAIRETDALPVVIKLLKNPYPSFSELLSFCNQYSIAKNLNSPLIIQIYSLEPYQNGYALIMEDFGGISLLEWQANSRGSFLREFLEIAIALCKALDILYHERIIHKDIKPSNILINPETQQVKLIDFSIASLLPRETPAIVNPNVLEGTLAYISPEQTGRMNRPIDYRTDFYSLGVTFYELLTGELPFPANDAMELVHSHIAKKPPSLEGRRQEAGGRREEIPLVISDIVMKLMAKNAEDRYQSALGLKYDLEKCLSQLAETGNIKSFAIGERDISDRFIIPDQLYGREAEVSTLLQAFERVSLGATEMMLVAGLSGIGKTAVVNEVHKPILRQRGYFIKGKYDQFQRNIPFSAFVQAFRDFIGQILTESDTQIQQWKHKILEAVGENGGVIIEVIPELEIIIGAQPPAIELSGTAAQNRFNLLFNKFTQVFTSVEHPLVIFLDDLQWADSASLNLIQLLMSDTSYLFLIGAYRDNEVKPADPLMLTLQEIQKNQSIINTITLTPLNQVEVNQLVADTLKCSENLAWNLSVSIYQKTQGNPFFTTQFLKSLYQENFIQFDFALGCWQCDITQINQLVLTDDVVAFMAWQLQKMPQLTQNILQLAACIGNSFDLATLAIVSQQSEIETAADLWKALQEGLILPISEVYKFYQANESERLEKLSLEKGHHKQLAKYKFLHDRVQQAAYSLIPQERKQATHLQIGQLLQQNLSPIQQEEKLFDIVGHLNKGIKLIVEPCEQEKLAQLNLKAGAKARNSTAYSAARTYFQIGLELLTENCWMHQYELALNLHIAAAEASYLNSDFESMEQIATIVLLSARTILDRVKIYEIQIAAQVLQSNVLGAIAVGRKALAQLGVELPTEPNPDLIGAMLQQLTTQLAGRQIADLINLPLMTDTTTEAAMELLGMLFSPIIQGMPGLLPWLSSMMVSLSLQSGNTAASTTGYGIHGMVLCGFLEDPATGYAFGQLALNLLEKLHIKPNKSGVLSLFGCFIQHYQERLDATIPLLLTAYQTGIETGDFLHAGFALGGHSDGRFFSGEELNSFVQVMADYSLALAQVKQYSAQIYLNLGKQAAENFIEPVSQPDYLIGNTYNETLMLTKHHQDHDLIAIAQAYIYKLLLACYFANYTDARDYIAQAQPCLMAVSGTIFVPIFHFYAALTYLGLVPTQPESQQAELLTAASNHQTILHQWAQYAPMNHLHKWYLVEAERHRVLGEKFAASECYDRAINLAQEHQFINEEALANELAAKFYLQWDKQRLAEEYTIKAYYNYARWGAKAKVNDLERRYPQLLTAILQSTRPHLSIKETLLARETFTSASSSAHSISNSLDLAAILKATHAISGEIELEKLLSLLLSIVIENVGADKCVFMMLRDERLLIKGLVTVGTEPVILPRIPIEESQDIPLKLIYKVKHNQQTVVLLDATADLTLANDPYIMRQQPKSILCSPILRQGQLLGILYLENNLATGAFTSERVELLNLICTQAAISLENARLYQKSQESLVKLQASETRFQNLANNIPGMVYQFRLAADGSTSTPYVSSGCFDLYELQPELVMAGVHSLSAMHHPDDDLNIIQATMESAQNLTPFEHEWRIVLPSGSVKWVRSAARPERQADNAILWDGVLIDISDGKKAELALQQQSLDLEQALTDLRNAHLQIVQSEKMSALGNLVAGVAHEMNNPLGFIFATLQQSKPNFADIAEHLQLYQEIVANPGDEIQEHAAEIDLDYLLEDLPKTIDAMVMACDRLKNISTSLRTFSRADKDYKVPFNIHQGIDSTILILKHRLKANDQRPAIEVITQYGDIPQIECFPGQLNQVFMNILANAIDALEEANIGKSFKEIQAQPNCITITTALVNKVVKIVINDNGKGMNAEIQQKIFAHLFTTKAVGKGTGLGLAIARQIVEETHGGKLSCNSVLGAGTEFIIEIPV</sequence>
<evidence type="ECO:0000259" key="6">
    <source>
        <dbReference type="PROSITE" id="PS50109"/>
    </source>
</evidence>
<dbReference type="InterPro" id="IPR003018">
    <property type="entry name" value="GAF"/>
</dbReference>
<dbReference type="PROSITE" id="PS00108">
    <property type="entry name" value="PROTEIN_KINASE_ST"/>
    <property type="match status" value="1"/>
</dbReference>
<dbReference type="Proteomes" id="UP000658514">
    <property type="component" value="Unassembled WGS sequence"/>
</dbReference>
<keyword evidence="3" id="KW-0808">Transferase</keyword>
<dbReference type="SUPFAM" id="SSF47384">
    <property type="entry name" value="Homodimeric domain of signal transducing histidine kinase"/>
    <property type="match status" value="1"/>
</dbReference>
<keyword evidence="4" id="KW-0902">Two-component regulatory system</keyword>
<dbReference type="Pfam" id="PF13191">
    <property type="entry name" value="AAA_16"/>
    <property type="match status" value="1"/>
</dbReference>
<dbReference type="Pfam" id="PF02518">
    <property type="entry name" value="HATPase_c"/>
    <property type="match status" value="1"/>
</dbReference>
<organism evidence="8 9">
    <name type="scientific">Calothrix parietina FACHB-288</name>
    <dbReference type="NCBI Taxonomy" id="2692896"/>
    <lineage>
        <taxon>Bacteria</taxon>
        <taxon>Bacillati</taxon>
        <taxon>Cyanobacteriota</taxon>
        <taxon>Cyanophyceae</taxon>
        <taxon>Nostocales</taxon>
        <taxon>Calotrichaceae</taxon>
        <taxon>Calothrix</taxon>
    </lineage>
</organism>
<dbReference type="InterPro" id="IPR027417">
    <property type="entry name" value="P-loop_NTPase"/>
</dbReference>
<reference evidence="8 9" key="1">
    <citation type="journal article" date="2020" name="ISME J.">
        <title>Comparative genomics reveals insights into cyanobacterial evolution and habitat adaptation.</title>
        <authorList>
            <person name="Chen M.Y."/>
            <person name="Teng W.K."/>
            <person name="Zhao L."/>
            <person name="Hu C.X."/>
            <person name="Zhou Y.K."/>
            <person name="Han B.P."/>
            <person name="Song L.R."/>
            <person name="Shu W.S."/>
        </authorList>
    </citation>
    <scope>NUCLEOTIDE SEQUENCE [LARGE SCALE GENOMIC DNA]</scope>
    <source>
        <strain evidence="8 9">FACHB-288</strain>
    </source>
</reference>
<dbReference type="Gene3D" id="1.10.510.10">
    <property type="entry name" value="Transferase(Phosphotransferase) domain 1"/>
    <property type="match status" value="1"/>
</dbReference>
<evidence type="ECO:0000256" key="2">
    <source>
        <dbReference type="ARBA" id="ARBA00012438"/>
    </source>
</evidence>
<evidence type="ECO:0000256" key="3">
    <source>
        <dbReference type="ARBA" id="ARBA00022777"/>
    </source>
</evidence>
<dbReference type="InterPro" id="IPR004358">
    <property type="entry name" value="Sig_transdc_His_kin-like_C"/>
</dbReference>
<dbReference type="PROSITE" id="PS50109">
    <property type="entry name" value="HIS_KIN"/>
    <property type="match status" value="1"/>
</dbReference>
<comment type="catalytic activity">
    <reaction evidence="1">
        <text>ATP + protein L-histidine = ADP + protein N-phospho-L-histidine.</text>
        <dbReference type="EC" id="2.7.13.3"/>
    </reaction>
</comment>
<dbReference type="PRINTS" id="PR00344">
    <property type="entry name" value="BCTRLSENSOR"/>
</dbReference>
<evidence type="ECO:0000259" key="5">
    <source>
        <dbReference type="PROSITE" id="PS50011"/>
    </source>
</evidence>
<evidence type="ECO:0000313" key="8">
    <source>
        <dbReference type="EMBL" id="MBD2198444.1"/>
    </source>
</evidence>
<dbReference type="CDD" id="cd00130">
    <property type="entry name" value="PAS"/>
    <property type="match status" value="1"/>
</dbReference>
<keyword evidence="9" id="KW-1185">Reference proteome</keyword>